<dbReference type="InterPro" id="IPR013356">
    <property type="entry name" value="T2SS_GspD"/>
</dbReference>
<evidence type="ECO:0000259" key="14">
    <source>
        <dbReference type="Pfam" id="PF21305"/>
    </source>
</evidence>
<evidence type="ECO:0000256" key="7">
    <source>
        <dbReference type="ARBA" id="ARBA00022927"/>
    </source>
</evidence>
<feature type="domain" description="Type II/III secretion system secretin-like" evidence="12">
    <location>
        <begin position="452"/>
        <end position="617"/>
    </location>
</feature>
<dbReference type="GO" id="GO:0015628">
    <property type="term" value="P:protein secretion by the type II secretion system"/>
    <property type="evidence" value="ECO:0007669"/>
    <property type="project" value="InterPro"/>
</dbReference>
<dbReference type="Pfam" id="PF00263">
    <property type="entry name" value="Secretin"/>
    <property type="match status" value="1"/>
</dbReference>
<dbReference type="PANTHER" id="PTHR30332:SF24">
    <property type="entry name" value="SECRETIN GSPD-RELATED"/>
    <property type="match status" value="1"/>
</dbReference>
<evidence type="ECO:0000256" key="10">
    <source>
        <dbReference type="RuleBase" id="RU004004"/>
    </source>
</evidence>
<dbReference type="InterPro" id="IPR049371">
    <property type="entry name" value="GspD-like_N0"/>
</dbReference>
<feature type="domain" description="NolW-like" evidence="13">
    <location>
        <begin position="278"/>
        <end position="370"/>
    </location>
</feature>
<keyword evidence="11" id="KW-0175">Coiled coil</keyword>
<dbReference type="GO" id="GO:0015627">
    <property type="term" value="C:type II protein secretion system complex"/>
    <property type="evidence" value="ECO:0007669"/>
    <property type="project" value="InterPro"/>
</dbReference>
<dbReference type="NCBIfam" id="TIGR02517">
    <property type="entry name" value="type_II_gspD"/>
    <property type="match status" value="1"/>
</dbReference>
<keyword evidence="7" id="KW-0653">Protein transport</keyword>
<accession>A0A3M0BKS2</accession>
<keyword evidence="8" id="KW-0472">Membrane</keyword>
<dbReference type="InterPro" id="IPR038591">
    <property type="entry name" value="NolW-like_sf"/>
</dbReference>
<reference evidence="15 16" key="1">
    <citation type="submission" date="2018-10" db="EMBL/GenBank/DDBJ databases">
        <title>Genomic Encyclopedia of Archaeal and Bacterial Type Strains, Phase II (KMG-II): from individual species to whole genera.</title>
        <authorList>
            <person name="Goeker M."/>
        </authorList>
    </citation>
    <scope>NUCLEOTIDE SEQUENCE [LARGE SCALE GENOMIC DNA]</scope>
    <source>
        <strain evidence="15 16">VM1</strain>
    </source>
</reference>
<dbReference type="EMBL" id="REFO01000010">
    <property type="protein sequence ID" value="RMA97747.1"/>
    <property type="molecule type" value="Genomic_DNA"/>
</dbReference>
<keyword evidence="16" id="KW-1185">Reference proteome</keyword>
<dbReference type="GO" id="GO:0009279">
    <property type="term" value="C:cell outer membrane"/>
    <property type="evidence" value="ECO:0007669"/>
    <property type="project" value="UniProtKB-SubCell"/>
</dbReference>
<dbReference type="InterPro" id="IPR004845">
    <property type="entry name" value="T2SS_GspD_CS"/>
</dbReference>
<evidence type="ECO:0000256" key="9">
    <source>
        <dbReference type="ARBA" id="ARBA00023237"/>
    </source>
</evidence>
<gene>
    <name evidence="15" type="ORF">CLV39_0371</name>
</gene>
<dbReference type="PROSITE" id="PS00875">
    <property type="entry name" value="T2SP_D"/>
    <property type="match status" value="1"/>
</dbReference>
<comment type="subcellular location">
    <subcellularLocation>
        <location evidence="1 10">Cell outer membrane</location>
    </subcellularLocation>
</comment>
<sequence length="668" mass="74966">MRFSKFLIIFILFFVVFAKAENISLDYLLKLSKEFKKENKVLLNFEKIDLKLLTYFISSLTGKNIIYPDNLKGEISLIFNKPITIKQAWDIYTAILKSRSYVVVEKNGYYEIIPEGLSRKNTPPITEKPSKSAELATYVYKLKKADIIPLTNILRGLKSPRGVVYSYNPANIIIITDTKDNIENLKSLISFVDNLSGDQVIKIYNLKYAKSSEVSSAINAILSDNTKKGVFYRVINLNSLNSIAVKAPSNLINQIDNFIKSVDKPLSTENINQRTFYTIKLKNSKAEELANILNKLLENIQLVSVQQANTKTEKIKGKTVIVRPPNINSNKDKPKVIADKFTNTLIVYANKAEFQAIKNLVENLDKQKKQVLITALIAEVSQKALKEIGVRWQIFGSSGGAAFKGGISTEGFYNLVGSTNFAAGILTSSGRSVNVSGNTLFFPDLLFLMSLLEKGTGFNIVSSPKILTMDNSKALINVSQVTPFASSLKFDVNGNPIINYDYKEVGLKLEVTPHINGKNIVMELHQETNEVIGFEKPQIGQISYVVPITSKREIDTSITVENGKTVVLGGLISKKTIDTMEGVPLLSDIPLIGNLFKYKSKEFNKTNLFVFITPFIINTPEDIAKITEEHQKILEKLNKMKKTNKKIRKVETKKKKDIIEDYNSYFGR</sequence>
<dbReference type="PRINTS" id="PR01032">
    <property type="entry name" value="PHAGEIV"/>
</dbReference>
<evidence type="ECO:0000256" key="8">
    <source>
        <dbReference type="ARBA" id="ARBA00023136"/>
    </source>
</evidence>
<evidence type="ECO:0000256" key="11">
    <source>
        <dbReference type="SAM" id="Coils"/>
    </source>
</evidence>
<dbReference type="InterPro" id="IPR005644">
    <property type="entry name" value="NolW-like"/>
</dbReference>
<name>A0A3M0BKS2_9AQUI</name>
<comment type="caution">
    <text evidence="15">The sequence shown here is derived from an EMBL/GenBank/DDBJ whole genome shotgun (WGS) entry which is preliminary data.</text>
</comment>
<dbReference type="RefSeq" id="WP_121922516.1">
    <property type="nucleotide sequence ID" value="NZ_REFO01000010.1"/>
</dbReference>
<organism evidence="15 16">
    <name type="scientific">Hydrogenothermus marinus</name>
    <dbReference type="NCBI Taxonomy" id="133270"/>
    <lineage>
        <taxon>Bacteria</taxon>
        <taxon>Pseudomonadati</taxon>
        <taxon>Aquificota</taxon>
        <taxon>Aquificia</taxon>
        <taxon>Aquificales</taxon>
        <taxon>Hydrogenothermaceae</taxon>
        <taxon>Hydrogenothermus</taxon>
    </lineage>
</organism>
<feature type="coiled-coil region" evidence="11">
    <location>
        <begin position="623"/>
        <end position="653"/>
    </location>
</feature>
<dbReference type="InterPro" id="IPR050810">
    <property type="entry name" value="Bact_Secretion_Sys_Channel"/>
</dbReference>
<keyword evidence="9" id="KW-0998">Cell outer membrane</keyword>
<keyword evidence="3 10" id="KW-0813">Transport</keyword>
<dbReference type="InterPro" id="IPR001775">
    <property type="entry name" value="GspD/PilQ"/>
</dbReference>
<dbReference type="InterPro" id="IPR004846">
    <property type="entry name" value="T2SS/T3SS_dom"/>
</dbReference>
<dbReference type="Pfam" id="PF21305">
    <property type="entry name" value="type_II_gspD_N0"/>
    <property type="match status" value="1"/>
</dbReference>
<dbReference type="Gene3D" id="3.30.1370.120">
    <property type="match status" value="3"/>
</dbReference>
<feature type="domain" description="NolW-like" evidence="13">
    <location>
        <begin position="202"/>
        <end position="265"/>
    </location>
</feature>
<evidence type="ECO:0000259" key="13">
    <source>
        <dbReference type="Pfam" id="PF03958"/>
    </source>
</evidence>
<protein>
    <submittedName>
        <fullName evidence="15">Type II secretion system protein D (GspD)</fullName>
    </submittedName>
</protein>
<evidence type="ECO:0000256" key="4">
    <source>
        <dbReference type="ARBA" id="ARBA00022452"/>
    </source>
</evidence>
<evidence type="ECO:0000256" key="6">
    <source>
        <dbReference type="ARBA" id="ARBA00022729"/>
    </source>
</evidence>
<keyword evidence="6" id="KW-0732">Signal</keyword>
<evidence type="ECO:0000256" key="5">
    <source>
        <dbReference type="ARBA" id="ARBA00022692"/>
    </source>
</evidence>
<evidence type="ECO:0000313" key="16">
    <source>
        <dbReference type="Proteomes" id="UP000280842"/>
    </source>
</evidence>
<dbReference type="OrthoDB" id="9779724at2"/>
<dbReference type="Pfam" id="PF03958">
    <property type="entry name" value="Secretin_N"/>
    <property type="match status" value="2"/>
</dbReference>
<feature type="domain" description="GspD-like N0" evidence="14">
    <location>
        <begin position="43"/>
        <end position="111"/>
    </location>
</feature>
<evidence type="ECO:0000313" key="15">
    <source>
        <dbReference type="EMBL" id="RMA97747.1"/>
    </source>
</evidence>
<proteinExistence type="inferred from homology"/>
<dbReference type="PRINTS" id="PR00811">
    <property type="entry name" value="BCTERIALGSPD"/>
</dbReference>
<evidence type="ECO:0000256" key="3">
    <source>
        <dbReference type="ARBA" id="ARBA00022448"/>
    </source>
</evidence>
<evidence type="ECO:0000259" key="12">
    <source>
        <dbReference type="Pfam" id="PF00263"/>
    </source>
</evidence>
<dbReference type="AlphaFoldDB" id="A0A3M0BKS2"/>
<comment type="similarity">
    <text evidence="2">Belongs to the bacterial secretin family. GSP D subfamily.</text>
</comment>
<evidence type="ECO:0000256" key="2">
    <source>
        <dbReference type="ARBA" id="ARBA00006980"/>
    </source>
</evidence>
<dbReference type="Proteomes" id="UP000280842">
    <property type="component" value="Unassembled WGS sequence"/>
</dbReference>
<keyword evidence="4" id="KW-1134">Transmembrane beta strand</keyword>
<dbReference type="PANTHER" id="PTHR30332">
    <property type="entry name" value="PROBABLE GENERAL SECRETION PATHWAY PROTEIN D"/>
    <property type="match status" value="1"/>
</dbReference>
<keyword evidence="5" id="KW-0812">Transmembrane</keyword>
<evidence type="ECO:0000256" key="1">
    <source>
        <dbReference type="ARBA" id="ARBA00004442"/>
    </source>
</evidence>